<gene>
    <name evidence="1" type="ORF">Aory04_000828100</name>
</gene>
<protein>
    <submittedName>
        <fullName evidence="1">Unnamed protein product</fullName>
    </submittedName>
</protein>
<comment type="caution">
    <text evidence="1">The sequence shown here is derived from an EMBL/GenBank/DDBJ whole genome shotgun (WGS) entry which is preliminary data.</text>
</comment>
<reference evidence="1" key="1">
    <citation type="submission" date="2023-04" db="EMBL/GenBank/DDBJ databases">
        <title>Aspergillus oryzae NBRC 4228.</title>
        <authorList>
            <person name="Ichikawa N."/>
            <person name="Sato H."/>
            <person name="Tonouchi N."/>
        </authorList>
    </citation>
    <scope>NUCLEOTIDE SEQUENCE</scope>
    <source>
        <strain evidence="1">NBRC 4228</strain>
    </source>
</reference>
<dbReference type="Proteomes" id="UP001165205">
    <property type="component" value="Unassembled WGS sequence"/>
</dbReference>
<evidence type="ECO:0000313" key="2">
    <source>
        <dbReference type="Proteomes" id="UP001165205"/>
    </source>
</evidence>
<sequence length="185" mass="20766">MVHTVLDRPERRHGNDNADLSDMQYLFAYAENNAAQGNVPWTIRQTCVDIALTLDLSKADHDKDGLIRLLTPQYLGDKLLPLSSRLKVALETVRKLDEINTFFQSKGFMTDDDSQRFASEMAYYKTTIEGYSKSVEVLEGKVKGISDLVCLLSYDPIMIMLRLSNVTHPHVVGSCPKPQGPNCSQ</sequence>
<proteinExistence type="predicted"/>
<organism evidence="1 2">
    <name type="scientific">Aspergillus oryzae</name>
    <name type="common">Yellow koji mold</name>
    <dbReference type="NCBI Taxonomy" id="5062"/>
    <lineage>
        <taxon>Eukaryota</taxon>
        <taxon>Fungi</taxon>
        <taxon>Dikarya</taxon>
        <taxon>Ascomycota</taxon>
        <taxon>Pezizomycotina</taxon>
        <taxon>Eurotiomycetes</taxon>
        <taxon>Eurotiomycetidae</taxon>
        <taxon>Eurotiales</taxon>
        <taxon>Aspergillaceae</taxon>
        <taxon>Aspergillus</taxon>
        <taxon>Aspergillus subgen. Circumdati</taxon>
    </lineage>
</organism>
<name>A0AAN5BTY4_ASPOZ</name>
<evidence type="ECO:0000313" key="1">
    <source>
        <dbReference type="EMBL" id="GMG32577.1"/>
    </source>
</evidence>
<accession>A0AAN5BTY4</accession>
<dbReference type="EMBL" id="BSYA01000103">
    <property type="protein sequence ID" value="GMG32577.1"/>
    <property type="molecule type" value="Genomic_DNA"/>
</dbReference>
<dbReference type="AlphaFoldDB" id="A0AAN5BTY4"/>